<evidence type="ECO:0000313" key="3">
    <source>
        <dbReference type="EMBL" id="AFK21275.1"/>
    </source>
</evidence>
<dbReference type="EMBL" id="CP039140">
    <property type="protein sequence ID" value="QCQ77023.1"/>
    <property type="molecule type" value="Genomic_DNA"/>
</dbReference>
<dbReference type="GeneID" id="40158168"/>
<dbReference type="Pfam" id="PF24035">
    <property type="entry name" value="DUF7344"/>
    <property type="match status" value="1"/>
</dbReference>
<feature type="region of interest" description="Disordered" evidence="1">
    <location>
        <begin position="1"/>
        <end position="33"/>
    </location>
</feature>
<dbReference type="HOGENOM" id="CLU_1346378_0_0_2"/>
<dbReference type="Proteomes" id="UP000027075">
    <property type="component" value="Plasmid HMPLAS1"/>
</dbReference>
<reference evidence="6 10" key="6">
    <citation type="submission" date="2019-04" db="EMBL/GenBank/DDBJ databases">
        <title>Methylomes of two halophilic Archaea, Haloarcula marismortui and Haloferax mediterranei.</title>
        <authorList>
            <person name="DasSarma S."/>
            <person name="DasSarma P."/>
            <person name="DasSarma S."/>
            <person name="Fomenkov A."/>
            <person name="Vincze T."/>
            <person name="Anton B.P."/>
            <person name="Roberts R.J."/>
        </authorList>
    </citation>
    <scope>NUCLEOTIDE SEQUENCE [LARGE SCALE GENOMIC DNA]</scope>
    <source>
        <strain evidence="6">ATCC 33500</strain>
        <strain evidence="10">ATCC 33500 / DSM 1411 / JCM 8866 / NBRC 14739 / NCIMB 2177 / R-4</strain>
        <plasmid evidence="6 10">pHME505</plasmid>
    </source>
</reference>
<dbReference type="EMBL" id="AOLO01000015">
    <property type="protein sequence ID" value="ELZ97393.1"/>
    <property type="molecule type" value="Genomic_DNA"/>
</dbReference>
<dbReference type="Proteomes" id="UP000011603">
    <property type="component" value="Unassembled WGS sequence"/>
</dbReference>
<evidence type="ECO:0000313" key="9">
    <source>
        <dbReference type="Proteomes" id="UP000027075"/>
    </source>
</evidence>
<reference evidence="4 9" key="4">
    <citation type="submission" date="2014-04" db="EMBL/GenBank/DDBJ databases">
        <title>Transcriptional profiles of Haloferax mediterranei on the basis of nitrogen availability.</title>
        <authorList>
            <person name="Bautista V."/>
        </authorList>
    </citation>
    <scope>NUCLEOTIDE SEQUENCE [LARGE SCALE GENOMIC DNA]</scope>
    <source>
        <strain evidence="4">ATCC 33500</strain>
        <strain evidence="9">ATCC 33500 / DSM 1411 / JCM 8866 / NBRC 14739 / NCIMB 2177 / R-4</strain>
        <plasmid evidence="4">HMPLAS1</plasmid>
        <plasmid evidence="9">Plasmid HMPLAS1</plasmid>
    </source>
</reference>
<accession>I3RAL5</accession>
<reference evidence="3 7" key="2">
    <citation type="journal article" date="2012" name="J. Bacteriol.">
        <title>Complete genome sequence of the metabolically versatile halophilic archaeon Haloferax mediterranei, a poly(3-hydroxybutyrate-co-3-hydroxyvalerate) producer.</title>
        <authorList>
            <person name="Han J."/>
            <person name="Zhang F."/>
            <person name="Hou J."/>
            <person name="Liu X."/>
            <person name="Li M."/>
            <person name="Liu H."/>
            <person name="Cai L."/>
            <person name="Zhang B."/>
            <person name="Chen Y."/>
            <person name="Zhou J."/>
            <person name="Hu S."/>
            <person name="Xiang H."/>
        </authorList>
    </citation>
    <scope>NUCLEOTIDE SEQUENCE [LARGE SCALE GENOMIC DNA]</scope>
    <source>
        <strain evidence="7">ATCC 33500 / DSM 1411 / JCM 8866 / NBRC 14739 / NCIMB 2177 / R-4</strain>
        <strain evidence="3">CGMCC 1.2087</strain>
        <plasmid evidence="7">pHM500</plasmid>
    </source>
</reference>
<geneLocation type="plasmid" evidence="3 7">
    <name>pHM500</name>
</geneLocation>
<gene>
    <name evidence="3" type="ordered locus">HFX_6151</name>
    <name evidence="4" type="ORF">BM92_17170</name>
    <name evidence="5" type="ORF">C439_18763</name>
    <name evidence="6" type="ORF">E6P09_17085</name>
</gene>
<dbReference type="InterPro" id="IPR055768">
    <property type="entry name" value="DUF7344"/>
</dbReference>
<evidence type="ECO:0000313" key="5">
    <source>
        <dbReference type="EMBL" id="ELZ97393.1"/>
    </source>
</evidence>
<keyword evidence="3" id="KW-0614">Plasmid</keyword>
<protein>
    <recommendedName>
        <fullName evidence="2">DUF7344 domain-containing protein</fullName>
    </recommendedName>
</protein>
<dbReference type="EMBL" id="CP001871">
    <property type="protein sequence ID" value="AFK21275.1"/>
    <property type="molecule type" value="Genomic_DNA"/>
</dbReference>
<evidence type="ECO:0000256" key="1">
    <source>
        <dbReference type="SAM" id="MobiDB-lite"/>
    </source>
</evidence>
<evidence type="ECO:0000259" key="2">
    <source>
        <dbReference type="Pfam" id="PF24035"/>
    </source>
</evidence>
<evidence type="ECO:0000313" key="8">
    <source>
        <dbReference type="Proteomes" id="UP000011603"/>
    </source>
</evidence>
<dbReference type="EMBL" id="CP007554">
    <property type="protein sequence ID" value="AHZ24626.1"/>
    <property type="molecule type" value="Genomic_DNA"/>
</dbReference>
<proteinExistence type="predicted"/>
<evidence type="ECO:0000313" key="7">
    <source>
        <dbReference type="Proteomes" id="UP000006469"/>
    </source>
</evidence>
<reference evidence="5 8" key="3">
    <citation type="journal article" date="2014" name="PLoS Genet.">
        <title>Phylogenetically driven sequencing of extremely halophilic archaea reveals strategies for static and dynamic osmo-response.</title>
        <authorList>
            <person name="Becker E.A."/>
            <person name="Seitzer P.M."/>
            <person name="Tritt A."/>
            <person name="Larsen D."/>
            <person name="Krusor M."/>
            <person name="Yao A.I."/>
            <person name="Wu D."/>
            <person name="Madern D."/>
            <person name="Eisen J.A."/>
            <person name="Darling A.E."/>
            <person name="Facciotti M.T."/>
        </authorList>
    </citation>
    <scope>NUCLEOTIDE SEQUENCE [LARGE SCALE GENOMIC DNA]</scope>
    <source>
        <strain evidence="5">ATCC 33500</strain>
        <strain evidence="8">ATCC 33500 / DSM 1411 / JCM 8866 / NBRC 14739 / NCIMB 2177 / R-4</strain>
    </source>
</reference>
<geneLocation type="plasmid" evidence="4 9">
    <name>HMPLAS1</name>
</geneLocation>
<dbReference type="Proteomes" id="UP000006469">
    <property type="component" value="Plasmid pHM500"/>
</dbReference>
<feature type="domain" description="DUF7344" evidence="2">
    <location>
        <begin position="33"/>
        <end position="105"/>
    </location>
</feature>
<name>I3RAL5_HALMT</name>
<dbReference type="RefSeq" id="WP_004060971.1">
    <property type="nucleotide sequence ID" value="NC_017944.1"/>
</dbReference>
<evidence type="ECO:0000313" key="10">
    <source>
        <dbReference type="Proteomes" id="UP000299011"/>
    </source>
</evidence>
<sequence length="203" mass="21902">MAPSWGPSGPGDTGEDAGPTLDDRPGLGGVTETRRRNTIVSLVNNRHQSPYTIGELTVDLAAWFRDETDGMVPTDEEIHSILYDFDLPHLDSTNQVVFDRETGCVCSMNTSDRTAGKTFDEETAETKCTTETATNGDGGSEVDILNTERVQLSVKQLVNFSVLLFGVMCTAITASSSSPFDTPCTLVPAVLVVCFFGYRGATY</sequence>
<dbReference type="KEGG" id="hme:HFX_6151"/>
<organism evidence="3 7">
    <name type="scientific">Haloferax mediterranei (strain ATCC 33500 / DSM 1411 / JCM 8866 / NBRC 14739 / NCIMB 2177 / R-4)</name>
    <name type="common">Halobacterium mediterranei</name>
    <dbReference type="NCBI Taxonomy" id="523841"/>
    <lineage>
        <taxon>Archaea</taxon>
        <taxon>Methanobacteriati</taxon>
        <taxon>Methanobacteriota</taxon>
        <taxon>Stenosarchaea group</taxon>
        <taxon>Halobacteria</taxon>
        <taxon>Halobacteriales</taxon>
        <taxon>Haloferacaceae</taxon>
        <taxon>Haloferax</taxon>
    </lineage>
</organism>
<dbReference type="PATRIC" id="fig|523841.21.peg.3765"/>
<dbReference type="Proteomes" id="UP000299011">
    <property type="component" value="Plasmid pHME505"/>
</dbReference>
<geneLocation type="plasmid" evidence="6 10">
    <name>pHME505</name>
</geneLocation>
<dbReference type="OrthoDB" id="292521at2157"/>
<evidence type="ECO:0000313" key="4">
    <source>
        <dbReference type="EMBL" id="AHZ24626.1"/>
    </source>
</evidence>
<dbReference type="AlphaFoldDB" id="I3RAL5"/>
<reference evidence="3" key="5">
    <citation type="submission" date="2014-05" db="EMBL/GenBank/DDBJ databases">
        <authorList>
            <person name="Wang L."/>
            <person name="Yang H."/>
            <person name="Xiang H."/>
        </authorList>
    </citation>
    <scope>NUCLEOTIDE SEQUENCE</scope>
    <source>
        <strain evidence="3">CGMCC 1.2087</strain>
        <plasmid evidence="3">pHM500</plasmid>
    </source>
</reference>
<reference evidence="3" key="1">
    <citation type="journal article" date="2012" name="Appl. Environ. Microbiol.">
        <title>Identification of the haloarchaeal phasin (PhaP) that functions in polyhydroxyalkanoate accumulation and granule formation in Haloferax mediterranei.</title>
        <authorList>
            <person name="Cai S."/>
            <person name="Cai L."/>
            <person name="Liu H."/>
            <person name="Liu X."/>
            <person name="Han J."/>
            <person name="Zhou J."/>
            <person name="Xiang H."/>
        </authorList>
    </citation>
    <scope>NUCLEOTIDE SEQUENCE</scope>
    <source>
        <strain evidence="3">CGMCC 1.2087</strain>
    </source>
</reference>
<evidence type="ECO:0000313" key="6">
    <source>
        <dbReference type="EMBL" id="QCQ77023.1"/>
    </source>
</evidence>
<keyword evidence="8" id="KW-1185">Reference proteome</keyword>